<reference evidence="2 3" key="1">
    <citation type="submission" date="2016-03" db="EMBL/GenBank/DDBJ databases">
        <title>Whole genome sequencing of Grifola frondosa 9006-11.</title>
        <authorList>
            <person name="Min B."/>
            <person name="Park H."/>
            <person name="Kim J.-G."/>
            <person name="Cho H."/>
            <person name="Oh Y.-L."/>
            <person name="Kong W.-S."/>
            <person name="Choi I.-G."/>
        </authorList>
    </citation>
    <scope>NUCLEOTIDE SEQUENCE [LARGE SCALE GENOMIC DNA]</scope>
    <source>
        <strain evidence="2 3">9006-11</strain>
    </source>
</reference>
<proteinExistence type="predicted"/>
<feature type="compositionally biased region" description="Basic and acidic residues" evidence="1">
    <location>
        <begin position="1"/>
        <end position="13"/>
    </location>
</feature>
<name>A0A1C7MV12_GRIFR</name>
<dbReference type="Proteomes" id="UP000092993">
    <property type="component" value="Unassembled WGS sequence"/>
</dbReference>
<dbReference type="OrthoDB" id="3174721at2759"/>
<sequence>MDGRDPDIERERTLSILEGGRRPSTSSRRPSVSMESPAAQPESGRSSSDEARMRSNMSSPPLGLVPEDAIPSPLGSEVDEHGLPTYASAAFPPRPVTYRFSQCSSFSMTLSGDSDTAHAFGQYHISIGANVWMPKSCITSVRRGLAEDGEIIAQIEYVLRFNINGGTPLTMLQTWFACCSDDHHG</sequence>
<protein>
    <submittedName>
        <fullName evidence="2">Uncharacterized protein</fullName>
    </submittedName>
</protein>
<dbReference type="AlphaFoldDB" id="A0A1C7MV12"/>
<evidence type="ECO:0000256" key="1">
    <source>
        <dbReference type="SAM" id="MobiDB-lite"/>
    </source>
</evidence>
<feature type="region of interest" description="Disordered" evidence="1">
    <location>
        <begin position="1"/>
        <end position="71"/>
    </location>
</feature>
<feature type="compositionally biased region" description="Low complexity" evidence="1">
    <location>
        <begin position="22"/>
        <end position="37"/>
    </location>
</feature>
<organism evidence="2 3">
    <name type="scientific">Grifola frondosa</name>
    <name type="common">Maitake</name>
    <name type="synonym">Polyporus frondosus</name>
    <dbReference type="NCBI Taxonomy" id="5627"/>
    <lineage>
        <taxon>Eukaryota</taxon>
        <taxon>Fungi</taxon>
        <taxon>Dikarya</taxon>
        <taxon>Basidiomycota</taxon>
        <taxon>Agaricomycotina</taxon>
        <taxon>Agaricomycetes</taxon>
        <taxon>Polyporales</taxon>
        <taxon>Grifolaceae</taxon>
        <taxon>Grifola</taxon>
    </lineage>
</organism>
<comment type="caution">
    <text evidence="2">The sequence shown here is derived from an EMBL/GenBank/DDBJ whole genome shotgun (WGS) entry which is preliminary data.</text>
</comment>
<accession>A0A1C7MV12</accession>
<keyword evidence="3" id="KW-1185">Reference proteome</keyword>
<evidence type="ECO:0000313" key="2">
    <source>
        <dbReference type="EMBL" id="OBZ78854.1"/>
    </source>
</evidence>
<gene>
    <name evidence="2" type="ORF">A0H81_01448</name>
</gene>
<evidence type="ECO:0000313" key="3">
    <source>
        <dbReference type="Proteomes" id="UP000092993"/>
    </source>
</evidence>
<dbReference type="EMBL" id="LUGG01000001">
    <property type="protein sequence ID" value="OBZ78854.1"/>
    <property type="molecule type" value="Genomic_DNA"/>
</dbReference>